<feature type="transmembrane region" description="Helical" evidence="1">
    <location>
        <begin position="57"/>
        <end position="81"/>
    </location>
</feature>
<feature type="transmembrane region" description="Helical" evidence="1">
    <location>
        <begin position="194"/>
        <end position="216"/>
    </location>
</feature>
<dbReference type="Proteomes" id="UP000190395">
    <property type="component" value="Unassembled WGS sequence"/>
</dbReference>
<proteinExistence type="predicted"/>
<dbReference type="OrthoDB" id="358842at2"/>
<keyword evidence="1" id="KW-0472">Membrane</keyword>
<dbReference type="GeneID" id="303367934"/>
<reference evidence="2 3" key="1">
    <citation type="submission" date="2017-02" db="EMBL/GenBank/DDBJ databases">
        <authorList>
            <person name="Peterson S.W."/>
        </authorList>
    </citation>
    <scope>NUCLEOTIDE SEQUENCE [LARGE SCALE GENOMIC DNA]</scope>
    <source>
        <strain evidence="2 3">ATCC BAA-909</strain>
    </source>
</reference>
<keyword evidence="1" id="KW-1133">Transmembrane helix</keyword>
<evidence type="ECO:0000313" key="3">
    <source>
        <dbReference type="Proteomes" id="UP000190395"/>
    </source>
</evidence>
<dbReference type="RefSeq" id="WP_143592650.1">
    <property type="nucleotide sequence ID" value="NZ_CAMEQG010000061.1"/>
</dbReference>
<evidence type="ECO:0000313" key="2">
    <source>
        <dbReference type="EMBL" id="SJZ94504.1"/>
    </source>
</evidence>
<accession>A0A1T4PS85</accession>
<feature type="transmembrane region" description="Helical" evidence="1">
    <location>
        <begin position="223"/>
        <end position="240"/>
    </location>
</feature>
<evidence type="ECO:0000256" key="1">
    <source>
        <dbReference type="SAM" id="Phobius"/>
    </source>
</evidence>
<keyword evidence="3" id="KW-1185">Reference proteome</keyword>
<feature type="transmembrane region" description="Helical" evidence="1">
    <location>
        <begin position="123"/>
        <end position="149"/>
    </location>
</feature>
<organism evidence="2 3">
    <name type="scientific">Treponema berlinense</name>
    <dbReference type="NCBI Taxonomy" id="225004"/>
    <lineage>
        <taxon>Bacteria</taxon>
        <taxon>Pseudomonadati</taxon>
        <taxon>Spirochaetota</taxon>
        <taxon>Spirochaetia</taxon>
        <taxon>Spirochaetales</taxon>
        <taxon>Treponemataceae</taxon>
        <taxon>Treponema</taxon>
    </lineage>
</organism>
<feature type="transmembrane region" description="Helical" evidence="1">
    <location>
        <begin position="246"/>
        <end position="264"/>
    </location>
</feature>
<sequence>MTLKTRNRMMQIFFYFSLVCIASALFFFIIALVNKAITPPPNLRIPAFMEKIGFLKYSFIATMISISLVVFFAPVTVFYALKLFENTQSNEIIFFLAFLTGCLCEGVRFLTPLFGLWSTFSDLLFFCGRIIFIGRLLCPLSFLFAALASSAEQRQDIERNITILFAITVVFAIIAPINTARISSAGTVTWGFPRLFFCSRLAFTALSFISFWIMAIDQNTDEYKKIAFSMLFILSGYGFLVISDNFVFMILGLPLLLLGTYGYLRALHSLYMWR</sequence>
<keyword evidence="1" id="KW-0812">Transmembrane</keyword>
<feature type="transmembrane region" description="Helical" evidence="1">
    <location>
        <begin position="93"/>
        <end position="117"/>
    </location>
</feature>
<name>A0A1T4PS85_9SPIR</name>
<dbReference type="EMBL" id="FUXC01000010">
    <property type="protein sequence ID" value="SJZ94504.1"/>
    <property type="molecule type" value="Genomic_DNA"/>
</dbReference>
<protein>
    <submittedName>
        <fullName evidence="2">Uncharacterized protein</fullName>
    </submittedName>
</protein>
<feature type="transmembrane region" description="Helical" evidence="1">
    <location>
        <begin position="12"/>
        <end position="37"/>
    </location>
</feature>
<feature type="transmembrane region" description="Helical" evidence="1">
    <location>
        <begin position="161"/>
        <end position="182"/>
    </location>
</feature>
<gene>
    <name evidence="2" type="ORF">SAMN02745152_01703</name>
</gene>
<dbReference type="AlphaFoldDB" id="A0A1T4PS85"/>